<keyword evidence="2" id="KW-0479">Metal-binding</keyword>
<evidence type="ECO:0000313" key="5">
    <source>
        <dbReference type="Proteomes" id="UP000035199"/>
    </source>
</evidence>
<dbReference type="InterPro" id="IPR011234">
    <property type="entry name" value="Fumarylacetoacetase-like_C"/>
</dbReference>
<protein>
    <submittedName>
        <fullName evidence="4">2-keto-4-pentenoate hydratase/2-oxohepta-3-ene-1,7-dioic acid hydratase</fullName>
    </submittedName>
</protein>
<gene>
    <name evidence="4" type="ORF">CMUST_04925</name>
</gene>
<dbReference type="GO" id="GO:0003824">
    <property type="term" value="F:catalytic activity"/>
    <property type="evidence" value="ECO:0007669"/>
    <property type="project" value="InterPro"/>
</dbReference>
<dbReference type="AlphaFoldDB" id="A0A0G3H0I4"/>
<sequence>MKIIRVLCNDGEIRFASLASDNAEILKARSWEELTENKELTGEVISMDDIRQVSVVNPSKVVAMACAFMPNPTEAFRPGIDRDPFFFLKPPSAIIGNGETIEVPPMAAGAVFESELAAVIGKTCKNVSAETALDYVVGYTICNDMSAPSVMQGDGQWSRGKGFDTFCPIGPVVSTDVVDPEDTLITANLKRGADVKQLVHESTAAQIWSVAESIAYCSTHMTLEPGDVISFGCPPGPIPVEDGDEVEVTIDGIGTLRNPVKQL</sequence>
<dbReference type="EMBL" id="CP011542">
    <property type="protein sequence ID" value="AKK05323.1"/>
    <property type="molecule type" value="Genomic_DNA"/>
</dbReference>
<dbReference type="InterPro" id="IPR051121">
    <property type="entry name" value="FAH"/>
</dbReference>
<dbReference type="Proteomes" id="UP000035199">
    <property type="component" value="Chromosome"/>
</dbReference>
<dbReference type="Pfam" id="PF01557">
    <property type="entry name" value="FAA_hydrolase"/>
    <property type="match status" value="1"/>
</dbReference>
<dbReference type="Gene3D" id="3.90.850.10">
    <property type="entry name" value="Fumarylacetoacetase-like, C-terminal domain"/>
    <property type="match status" value="1"/>
</dbReference>
<dbReference type="SUPFAM" id="SSF56529">
    <property type="entry name" value="FAH"/>
    <property type="match status" value="1"/>
</dbReference>
<comment type="similarity">
    <text evidence="1">Belongs to the FAH family.</text>
</comment>
<dbReference type="RefSeq" id="WP_052844537.1">
    <property type="nucleotide sequence ID" value="NZ_CP011542.1"/>
</dbReference>
<proteinExistence type="inferred from homology"/>
<accession>A0A0G3H0I4</accession>
<evidence type="ECO:0000256" key="2">
    <source>
        <dbReference type="ARBA" id="ARBA00022723"/>
    </source>
</evidence>
<dbReference type="PANTHER" id="PTHR42796">
    <property type="entry name" value="FUMARYLACETOACETATE HYDROLASE DOMAIN-CONTAINING PROTEIN 2A-RELATED"/>
    <property type="match status" value="1"/>
</dbReference>
<dbReference type="STRING" id="571915.CMUST_04925"/>
<dbReference type="InterPro" id="IPR036663">
    <property type="entry name" value="Fumarylacetoacetase_C_sf"/>
</dbReference>
<name>A0A0G3H0I4_9CORY</name>
<feature type="domain" description="Fumarylacetoacetase-like C-terminal" evidence="3">
    <location>
        <begin position="81"/>
        <end position="260"/>
    </location>
</feature>
<evidence type="ECO:0000256" key="1">
    <source>
        <dbReference type="ARBA" id="ARBA00010211"/>
    </source>
</evidence>
<organism evidence="4 5">
    <name type="scientific">Corynebacterium mustelae</name>
    <dbReference type="NCBI Taxonomy" id="571915"/>
    <lineage>
        <taxon>Bacteria</taxon>
        <taxon>Bacillati</taxon>
        <taxon>Actinomycetota</taxon>
        <taxon>Actinomycetes</taxon>
        <taxon>Mycobacteriales</taxon>
        <taxon>Corynebacteriaceae</taxon>
        <taxon>Corynebacterium</taxon>
    </lineage>
</organism>
<evidence type="ECO:0000259" key="3">
    <source>
        <dbReference type="Pfam" id="PF01557"/>
    </source>
</evidence>
<reference evidence="4 5" key="1">
    <citation type="journal article" date="2015" name="Genome Announc.">
        <title>Complete Genome Sequence of the Type Strain Corynebacterium mustelae DSM 45274, Isolated from Various Tissues of a Male Ferret with Lethal Sepsis.</title>
        <authorList>
            <person name="Ruckert C."/>
            <person name="Eimer J."/>
            <person name="Winkler A."/>
            <person name="Tauch A."/>
        </authorList>
    </citation>
    <scope>NUCLEOTIDE SEQUENCE [LARGE SCALE GENOMIC DNA]</scope>
    <source>
        <strain evidence="4 5">DSM 45274</strain>
    </source>
</reference>
<dbReference type="GO" id="GO:0044281">
    <property type="term" value="P:small molecule metabolic process"/>
    <property type="evidence" value="ECO:0007669"/>
    <property type="project" value="UniProtKB-ARBA"/>
</dbReference>
<evidence type="ECO:0000313" key="4">
    <source>
        <dbReference type="EMBL" id="AKK05323.1"/>
    </source>
</evidence>
<dbReference type="KEGG" id="cmv:CMUST_04925"/>
<dbReference type="GO" id="GO:0046872">
    <property type="term" value="F:metal ion binding"/>
    <property type="evidence" value="ECO:0007669"/>
    <property type="project" value="UniProtKB-KW"/>
</dbReference>
<reference evidence="5" key="2">
    <citation type="submission" date="2015-05" db="EMBL/GenBank/DDBJ databases">
        <title>Complete genome sequence of Corynebacterium mustelae DSM 45274, isolated from various tissues of a male ferret with lethal sepsis.</title>
        <authorList>
            <person name="Ruckert C."/>
            <person name="Albersmeier A."/>
            <person name="Winkler A."/>
            <person name="Tauch A."/>
        </authorList>
    </citation>
    <scope>NUCLEOTIDE SEQUENCE [LARGE SCALE GENOMIC DNA]</scope>
    <source>
        <strain evidence="5">DSM 45274</strain>
    </source>
</reference>
<dbReference type="PATRIC" id="fig|571915.4.peg.1043"/>
<keyword evidence="5" id="KW-1185">Reference proteome</keyword>
<dbReference type="PANTHER" id="PTHR42796:SF4">
    <property type="entry name" value="FUMARYLACETOACETATE HYDROLASE DOMAIN-CONTAINING PROTEIN 2A"/>
    <property type="match status" value="1"/>
</dbReference>
<dbReference type="OrthoDB" id="9805307at2"/>